<organism evidence="6 7">
    <name type="scientific">Friedmanniomyces endolithicus</name>
    <dbReference type="NCBI Taxonomy" id="329885"/>
    <lineage>
        <taxon>Eukaryota</taxon>
        <taxon>Fungi</taxon>
        <taxon>Dikarya</taxon>
        <taxon>Ascomycota</taxon>
        <taxon>Pezizomycotina</taxon>
        <taxon>Dothideomycetes</taxon>
        <taxon>Dothideomycetidae</taxon>
        <taxon>Mycosphaerellales</taxon>
        <taxon>Teratosphaeriaceae</taxon>
        <taxon>Friedmanniomyces</taxon>
    </lineage>
</organism>
<feature type="region of interest" description="Disordered" evidence="3">
    <location>
        <begin position="247"/>
        <end position="316"/>
    </location>
</feature>
<feature type="disulfide bond" evidence="2">
    <location>
        <begin position="336"/>
        <end position="350"/>
    </location>
</feature>
<keyword evidence="4" id="KW-1133">Transmembrane helix</keyword>
<feature type="domain" description="Chitin-binding type-1" evidence="5">
    <location>
        <begin position="317"/>
        <end position="363"/>
    </location>
</feature>
<keyword evidence="4" id="KW-0812">Transmembrane</keyword>
<dbReference type="PROSITE" id="PS50941">
    <property type="entry name" value="CHIT_BIND_I_2"/>
    <property type="match status" value="1"/>
</dbReference>
<evidence type="ECO:0000313" key="6">
    <source>
        <dbReference type="EMBL" id="KAK0962917.1"/>
    </source>
</evidence>
<feature type="region of interest" description="Disordered" evidence="3">
    <location>
        <begin position="636"/>
        <end position="655"/>
    </location>
</feature>
<keyword evidence="7" id="KW-1185">Reference proteome</keyword>
<feature type="region of interest" description="Disordered" evidence="3">
    <location>
        <begin position="134"/>
        <end position="156"/>
    </location>
</feature>
<feature type="compositionally biased region" description="Polar residues" evidence="3">
    <location>
        <begin position="250"/>
        <end position="262"/>
    </location>
</feature>
<dbReference type="Proteomes" id="UP001175353">
    <property type="component" value="Unassembled WGS sequence"/>
</dbReference>
<proteinExistence type="predicted"/>
<comment type="caution">
    <text evidence="6">The sequence shown here is derived from an EMBL/GenBank/DDBJ whole genome shotgun (WGS) entry which is preliminary data.</text>
</comment>
<feature type="compositionally biased region" description="Polar residues" evidence="3">
    <location>
        <begin position="306"/>
        <end position="316"/>
    </location>
</feature>
<evidence type="ECO:0000259" key="5">
    <source>
        <dbReference type="PROSITE" id="PS50941"/>
    </source>
</evidence>
<accession>A0AAN6K548</accession>
<reference evidence="6" key="1">
    <citation type="submission" date="2023-06" db="EMBL/GenBank/DDBJ databases">
        <title>Black Yeasts Isolated from many extreme environments.</title>
        <authorList>
            <person name="Coleine C."/>
            <person name="Stajich J.E."/>
            <person name="Selbmann L."/>
        </authorList>
    </citation>
    <scope>NUCLEOTIDE SEQUENCE</scope>
    <source>
        <strain evidence="6">CCFEE 5200</strain>
    </source>
</reference>
<keyword evidence="1 2" id="KW-0147">Chitin-binding</keyword>
<feature type="compositionally biased region" description="Basic and acidic residues" evidence="3">
    <location>
        <begin position="372"/>
        <end position="382"/>
    </location>
</feature>
<evidence type="ECO:0000313" key="7">
    <source>
        <dbReference type="Proteomes" id="UP001175353"/>
    </source>
</evidence>
<protein>
    <submittedName>
        <fullName evidence="6">Vacuolar protein sorting-associated protein 62</fullName>
    </submittedName>
</protein>
<dbReference type="Gene3D" id="3.30.60.10">
    <property type="entry name" value="Endochitinase-like"/>
    <property type="match status" value="1"/>
</dbReference>
<dbReference type="PANTHER" id="PTHR48172:SF2">
    <property type="entry name" value="VACUOLAR PROTEIN SORTING PROTEIN 62"/>
    <property type="match status" value="1"/>
</dbReference>
<dbReference type="InterPro" id="IPR001002">
    <property type="entry name" value="Chitin-bd_1"/>
</dbReference>
<evidence type="ECO:0000256" key="1">
    <source>
        <dbReference type="ARBA" id="ARBA00022669"/>
    </source>
</evidence>
<feature type="transmembrane region" description="Helical" evidence="4">
    <location>
        <begin position="63"/>
        <end position="84"/>
    </location>
</feature>
<dbReference type="InterPro" id="IPR036861">
    <property type="entry name" value="Endochitinase-like_sf"/>
</dbReference>
<feature type="compositionally biased region" description="Basic and acidic residues" evidence="3">
    <location>
        <begin position="273"/>
        <end position="286"/>
    </location>
</feature>
<evidence type="ECO:0000256" key="4">
    <source>
        <dbReference type="SAM" id="Phobius"/>
    </source>
</evidence>
<feature type="compositionally biased region" description="Basic and acidic residues" evidence="3">
    <location>
        <begin position="294"/>
        <end position="305"/>
    </location>
</feature>
<feature type="region of interest" description="Disordered" evidence="3">
    <location>
        <begin position="369"/>
        <end position="393"/>
    </location>
</feature>
<dbReference type="SUPFAM" id="SSF57016">
    <property type="entry name" value="Plant lectins/antimicrobial peptides"/>
    <property type="match status" value="1"/>
</dbReference>
<dbReference type="EMBL" id="JAUJLE010000285">
    <property type="protein sequence ID" value="KAK0962917.1"/>
    <property type="molecule type" value="Genomic_DNA"/>
</dbReference>
<sequence length="655" mass="73496">MPPTHHIHDILDLLPQSLKAIRATSAPVVTIDIETRILYRGTLLSLRLAGKTPHRMPRLGRRCFFGFIAVAVIYIAIEGVTVHLSRANPGAHDIENRAWVATGRSWVDRQMCRWFELCGTHHMLFTRGWTWQEGRDDDPPKSPGFESFWESGNEDPDKWSSQEKVLREIPDYVFAHAPYVHLFSGEKFWPSDIGEHLAHISPHLNYTLIKGVENDCNLTSLNKLNAVQDSKHGRFVYLQSDDNVEGHPSWLTSDRNIPSAPSSRPDPGPDDAWPGRDEFEHDDTRPKQQNVLLNHEENAGTRDADSTSLGDTISSTNGRCGGNSGFTCEGSSFGQCCSIHGWCGRADLYCDTYCDPLHGICKDLLHPPPETPKMDLRKRGDESPAAQARQHSFGKSDAPAILVVVDKGNGTVDAFWFFFYSFNQGQKVLNIRFGNHVGDWEHTLVRFHDGKPESVFFSEHDFGSAYTWEAVEKYLPNPDGSDTMLGTLSNATIASVAKRLVTYSAFGSHAMYPTPGLHPYILPFGLLHDQTDRGPLWDPTLNLKSFTYDFHNRTIRSSTLNPRAPTGWFDYAGRWGDKYYPLSDPRQYRLAGQYHYVDGPTGPRFKRLGREGICQKKGVCRVRHWLGGHRPKRVRAVDGGENGGLLGGESGENAT</sequence>
<keyword evidence="2" id="KW-1015">Disulfide bond</keyword>
<dbReference type="PANTHER" id="PTHR48172">
    <property type="match status" value="1"/>
</dbReference>
<dbReference type="CDD" id="cd11618">
    <property type="entry name" value="ChtBD1_1"/>
    <property type="match status" value="1"/>
</dbReference>
<comment type="caution">
    <text evidence="2">Lacks conserved residue(s) required for the propagation of feature annotation.</text>
</comment>
<gene>
    <name evidence="6" type="primary">VPS62_2</name>
    <name evidence="6" type="ORF">LTR91_019213</name>
</gene>
<dbReference type="GO" id="GO:0008061">
    <property type="term" value="F:chitin binding"/>
    <property type="evidence" value="ECO:0007669"/>
    <property type="project" value="UniProtKB-UniRule"/>
</dbReference>
<dbReference type="AlphaFoldDB" id="A0AAN6K548"/>
<feature type="compositionally biased region" description="Gly residues" evidence="3">
    <location>
        <begin position="640"/>
        <end position="655"/>
    </location>
</feature>
<name>A0AAN6K548_9PEZI</name>
<evidence type="ECO:0000256" key="2">
    <source>
        <dbReference type="PROSITE-ProRule" id="PRU00261"/>
    </source>
</evidence>
<evidence type="ECO:0000256" key="3">
    <source>
        <dbReference type="SAM" id="MobiDB-lite"/>
    </source>
</evidence>
<keyword evidence="4" id="KW-0472">Membrane</keyword>